<dbReference type="CDD" id="cd00093">
    <property type="entry name" value="HTH_XRE"/>
    <property type="match status" value="1"/>
</dbReference>
<protein>
    <submittedName>
        <fullName evidence="3">Transcriptional regulator</fullName>
    </submittedName>
</protein>
<comment type="caution">
    <text evidence="3">The sequence shown here is derived from an EMBL/GenBank/DDBJ whole genome shotgun (WGS) entry which is preliminary data.</text>
</comment>
<evidence type="ECO:0000313" key="4">
    <source>
        <dbReference type="Proteomes" id="UP000257143"/>
    </source>
</evidence>
<proteinExistence type="predicted"/>
<dbReference type="OrthoDB" id="1757480at2"/>
<evidence type="ECO:0000256" key="1">
    <source>
        <dbReference type="ARBA" id="ARBA00023125"/>
    </source>
</evidence>
<dbReference type="Gene3D" id="1.10.260.40">
    <property type="entry name" value="lambda repressor-like DNA-binding domains"/>
    <property type="match status" value="1"/>
</dbReference>
<dbReference type="EMBL" id="PIOC01000019">
    <property type="protein sequence ID" value="RDW17600.1"/>
    <property type="molecule type" value="Genomic_DNA"/>
</dbReference>
<dbReference type="InterPro" id="IPR010982">
    <property type="entry name" value="Lambda_DNA-bd_dom_sf"/>
</dbReference>
<organism evidence="3 4">
    <name type="scientific">Oceanobacillus arenosus</name>
    <dbReference type="NCBI Taxonomy" id="1229153"/>
    <lineage>
        <taxon>Bacteria</taxon>
        <taxon>Bacillati</taxon>
        <taxon>Bacillota</taxon>
        <taxon>Bacilli</taxon>
        <taxon>Bacillales</taxon>
        <taxon>Bacillaceae</taxon>
        <taxon>Oceanobacillus</taxon>
    </lineage>
</organism>
<reference evidence="4" key="1">
    <citation type="submission" date="2017-11" db="EMBL/GenBank/DDBJ databases">
        <authorList>
            <person name="Zhu W."/>
        </authorList>
    </citation>
    <scope>NUCLEOTIDE SEQUENCE [LARGE SCALE GENOMIC DNA]</scope>
    <source>
        <strain evidence="4">CAU 1183</strain>
    </source>
</reference>
<dbReference type="RefSeq" id="WP_115773848.1">
    <property type="nucleotide sequence ID" value="NZ_PIOC01000019.1"/>
</dbReference>
<dbReference type="PANTHER" id="PTHR46558:SF4">
    <property type="entry name" value="DNA-BIDING PHAGE PROTEIN"/>
    <property type="match status" value="1"/>
</dbReference>
<feature type="domain" description="HTH cro/C1-type" evidence="2">
    <location>
        <begin position="7"/>
        <end position="61"/>
    </location>
</feature>
<dbReference type="Proteomes" id="UP000257143">
    <property type="component" value="Unassembled WGS sequence"/>
</dbReference>
<dbReference type="GO" id="GO:0003677">
    <property type="term" value="F:DNA binding"/>
    <property type="evidence" value="ECO:0007669"/>
    <property type="project" value="UniProtKB-KW"/>
</dbReference>
<name>A0A3D8PNB4_9BACI</name>
<dbReference type="SMART" id="SM00530">
    <property type="entry name" value="HTH_XRE"/>
    <property type="match status" value="1"/>
</dbReference>
<keyword evidence="1" id="KW-0238">DNA-binding</keyword>
<evidence type="ECO:0000313" key="3">
    <source>
        <dbReference type="EMBL" id="RDW17600.1"/>
    </source>
</evidence>
<dbReference type="Pfam" id="PF01381">
    <property type="entry name" value="HTH_3"/>
    <property type="match status" value="1"/>
</dbReference>
<dbReference type="InterPro" id="IPR001387">
    <property type="entry name" value="Cro/C1-type_HTH"/>
</dbReference>
<accession>A0A3D8PNB4</accession>
<keyword evidence="4" id="KW-1185">Reference proteome</keyword>
<dbReference type="SUPFAM" id="SSF47413">
    <property type="entry name" value="lambda repressor-like DNA-binding domains"/>
    <property type="match status" value="1"/>
</dbReference>
<dbReference type="PROSITE" id="PS50943">
    <property type="entry name" value="HTH_CROC1"/>
    <property type="match status" value="1"/>
</dbReference>
<gene>
    <name evidence="3" type="ORF">CWR48_13870</name>
</gene>
<sequence>MTKNIKLYVARREKGYYQKDVAKKIGLHPQTYHEKEAGKKEFTIREAKMLCKVFSCTLNDLFQEEVN</sequence>
<evidence type="ECO:0000259" key="2">
    <source>
        <dbReference type="PROSITE" id="PS50943"/>
    </source>
</evidence>
<dbReference type="AlphaFoldDB" id="A0A3D8PNB4"/>
<dbReference type="PANTHER" id="PTHR46558">
    <property type="entry name" value="TRACRIPTIONAL REGULATORY PROTEIN-RELATED-RELATED"/>
    <property type="match status" value="1"/>
</dbReference>